<reference evidence="1 2" key="1">
    <citation type="submission" date="2024-06" db="EMBL/GenBank/DDBJ databases">
        <title>The Natural Products Discovery Center: Release of the First 8490 Sequenced Strains for Exploring Actinobacteria Biosynthetic Diversity.</title>
        <authorList>
            <person name="Kalkreuter E."/>
            <person name="Kautsar S.A."/>
            <person name="Yang D."/>
            <person name="Bader C.D."/>
            <person name="Teijaro C.N."/>
            <person name="Fluegel L."/>
            <person name="Davis C.M."/>
            <person name="Simpson J.R."/>
            <person name="Lauterbach L."/>
            <person name="Steele A.D."/>
            <person name="Gui C."/>
            <person name="Meng S."/>
            <person name="Li G."/>
            <person name="Viehrig K."/>
            <person name="Ye F."/>
            <person name="Su P."/>
            <person name="Kiefer A.F."/>
            <person name="Nichols A."/>
            <person name="Cepeda A.J."/>
            <person name="Yan W."/>
            <person name="Fan B."/>
            <person name="Jiang Y."/>
            <person name="Adhikari A."/>
            <person name="Zheng C.-J."/>
            <person name="Schuster L."/>
            <person name="Cowan T.M."/>
            <person name="Smanski M.J."/>
            <person name="Chevrette M.G."/>
            <person name="De Carvalho L.P.S."/>
            <person name="Shen B."/>
        </authorList>
    </citation>
    <scope>NUCLEOTIDE SEQUENCE [LARGE SCALE GENOMIC DNA]</scope>
    <source>
        <strain evidence="1 2">NPDC038104</strain>
    </source>
</reference>
<accession>A0ABV2YQ19</accession>
<organism evidence="1 2">
    <name type="scientific">Streptomyces fragilis</name>
    <dbReference type="NCBI Taxonomy" id="67301"/>
    <lineage>
        <taxon>Bacteria</taxon>
        <taxon>Bacillati</taxon>
        <taxon>Actinomycetota</taxon>
        <taxon>Actinomycetes</taxon>
        <taxon>Kitasatosporales</taxon>
        <taxon>Streptomycetaceae</taxon>
        <taxon>Streptomyces</taxon>
    </lineage>
</organism>
<sequence length="266" mass="27309">MTERPSAGAGDPTAVLGADGALAPSWLRDRQLAPVPMGSAVDAPSARRLAAGCRAVGASHLVRVDPATGAAFPLDVGGAAGLTPPCLVLTPGREGALLFPGPGHAFVAGTAPFMAAAVAEGTDAARARFARYARALSDRWPRLSEVAAAHPPRHRAWAGPQDVDPASAVARMLTLIRGFARGGCPAAEFAAGWREAHRAARRDGERTVEPLTGLLDRVFMLLEDYADAPGPVEPGELDDAALRAGVAEAWRHITRASGAGTTGGRG</sequence>
<evidence type="ECO:0008006" key="3">
    <source>
        <dbReference type="Google" id="ProtNLM"/>
    </source>
</evidence>
<protein>
    <recommendedName>
        <fullName evidence="3">Colicin D immunity protein domain-containing protein</fullName>
    </recommendedName>
</protein>
<dbReference type="RefSeq" id="WP_108957245.1">
    <property type="nucleotide sequence ID" value="NZ_BEVZ01000013.1"/>
</dbReference>
<dbReference type="EMBL" id="JBEZUR010000071">
    <property type="protein sequence ID" value="MEU3557833.1"/>
    <property type="molecule type" value="Genomic_DNA"/>
</dbReference>
<keyword evidence="2" id="KW-1185">Reference proteome</keyword>
<evidence type="ECO:0000313" key="1">
    <source>
        <dbReference type="EMBL" id="MEU3557833.1"/>
    </source>
</evidence>
<name>A0ABV2YQ19_9ACTN</name>
<proteinExistence type="predicted"/>
<dbReference type="Proteomes" id="UP001550850">
    <property type="component" value="Unassembled WGS sequence"/>
</dbReference>
<comment type="caution">
    <text evidence="1">The sequence shown here is derived from an EMBL/GenBank/DDBJ whole genome shotgun (WGS) entry which is preliminary data.</text>
</comment>
<gene>
    <name evidence="1" type="ORF">AB0E65_27025</name>
</gene>
<evidence type="ECO:0000313" key="2">
    <source>
        <dbReference type="Proteomes" id="UP001550850"/>
    </source>
</evidence>